<protein>
    <submittedName>
        <fullName evidence="1">Uncharacterized protein</fullName>
    </submittedName>
</protein>
<sequence>MNPSARNIRTLFVCNNTTRQMMSQLIAYEPLMLFVEEIIDYSLRQNNLLNWNPAMNLEYLRLQHADKRYFDDRIGEAIGHSCTERAAINSALKLGFDENSWLTLDPENARERLIEYLGLMLNHDQVNIDLAVFQLFSFGCYVGRAAMKRRLNGLTNEVVQALVRTCCVHFPYEKQYVEFLTYAESYNSAHHGMHSQHDERF</sequence>
<proteinExistence type="predicted"/>
<name>A0A4Y2KCS9_ARAVE</name>
<dbReference type="AlphaFoldDB" id="A0A4Y2KCS9"/>
<gene>
    <name evidence="1" type="ORF">AVEN_161703_1</name>
</gene>
<keyword evidence="2" id="KW-1185">Reference proteome</keyword>
<comment type="caution">
    <text evidence="1">The sequence shown here is derived from an EMBL/GenBank/DDBJ whole genome shotgun (WGS) entry which is preliminary data.</text>
</comment>
<evidence type="ECO:0000313" key="2">
    <source>
        <dbReference type="Proteomes" id="UP000499080"/>
    </source>
</evidence>
<organism evidence="1 2">
    <name type="scientific">Araneus ventricosus</name>
    <name type="common">Orbweaver spider</name>
    <name type="synonym">Epeira ventricosa</name>
    <dbReference type="NCBI Taxonomy" id="182803"/>
    <lineage>
        <taxon>Eukaryota</taxon>
        <taxon>Metazoa</taxon>
        <taxon>Ecdysozoa</taxon>
        <taxon>Arthropoda</taxon>
        <taxon>Chelicerata</taxon>
        <taxon>Arachnida</taxon>
        <taxon>Araneae</taxon>
        <taxon>Araneomorphae</taxon>
        <taxon>Entelegynae</taxon>
        <taxon>Araneoidea</taxon>
        <taxon>Araneidae</taxon>
        <taxon>Araneus</taxon>
    </lineage>
</organism>
<evidence type="ECO:0000313" key="1">
    <source>
        <dbReference type="EMBL" id="GBN00162.1"/>
    </source>
</evidence>
<reference evidence="1 2" key="1">
    <citation type="journal article" date="2019" name="Sci. Rep.">
        <title>Orb-weaving spider Araneus ventricosus genome elucidates the spidroin gene catalogue.</title>
        <authorList>
            <person name="Kono N."/>
            <person name="Nakamura H."/>
            <person name="Ohtoshi R."/>
            <person name="Moran D.A.P."/>
            <person name="Shinohara A."/>
            <person name="Yoshida Y."/>
            <person name="Fujiwara M."/>
            <person name="Mori M."/>
            <person name="Tomita M."/>
            <person name="Arakawa K."/>
        </authorList>
    </citation>
    <scope>NUCLEOTIDE SEQUENCE [LARGE SCALE GENOMIC DNA]</scope>
</reference>
<dbReference type="Proteomes" id="UP000499080">
    <property type="component" value="Unassembled WGS sequence"/>
</dbReference>
<accession>A0A4Y2KCS9</accession>
<dbReference type="EMBL" id="BGPR01004487">
    <property type="protein sequence ID" value="GBN00162.1"/>
    <property type="molecule type" value="Genomic_DNA"/>
</dbReference>